<dbReference type="PANTHER" id="PTHR33375">
    <property type="entry name" value="CHROMOSOME-PARTITIONING PROTEIN PARB-RELATED"/>
    <property type="match status" value="1"/>
</dbReference>
<dbReference type="InterPro" id="IPR041468">
    <property type="entry name" value="HTH_ParB/Spo0J"/>
</dbReference>
<dbReference type="Pfam" id="PF17762">
    <property type="entry name" value="HTH_ParB"/>
    <property type="match status" value="1"/>
</dbReference>
<dbReference type="eggNOG" id="COG1475">
    <property type="taxonomic scope" value="Bacteria"/>
</dbReference>
<name>I0EPS5_HELC0</name>
<dbReference type="RefSeq" id="WP_014661806.1">
    <property type="nucleotide sequence ID" value="NC_017737.1"/>
</dbReference>
<dbReference type="KEGG" id="hce:HCW_08435"/>
<dbReference type="Gene3D" id="1.10.10.2830">
    <property type="match status" value="1"/>
</dbReference>
<dbReference type="GO" id="GO:0045881">
    <property type="term" value="P:positive regulation of sporulation resulting in formation of a cellular spore"/>
    <property type="evidence" value="ECO:0007669"/>
    <property type="project" value="TreeGrafter"/>
</dbReference>
<organism evidence="5 6">
    <name type="scientific">Helicobacter cetorum (strain ATCC BAA-429 / MIT 00-7128)</name>
    <dbReference type="NCBI Taxonomy" id="182217"/>
    <lineage>
        <taxon>Bacteria</taxon>
        <taxon>Pseudomonadati</taxon>
        <taxon>Campylobacterota</taxon>
        <taxon>Epsilonproteobacteria</taxon>
        <taxon>Campylobacterales</taxon>
        <taxon>Helicobacteraceae</taxon>
        <taxon>Helicobacter</taxon>
    </lineage>
</organism>
<dbReference type="InterPro" id="IPR050336">
    <property type="entry name" value="Chromosome_partition/occlusion"/>
</dbReference>
<dbReference type="GO" id="GO:0003677">
    <property type="term" value="F:DNA binding"/>
    <property type="evidence" value="ECO:0007669"/>
    <property type="project" value="UniProtKB-KW"/>
</dbReference>
<dbReference type="SUPFAM" id="SSF110849">
    <property type="entry name" value="ParB/Sulfiredoxin"/>
    <property type="match status" value="1"/>
</dbReference>
<dbReference type="SUPFAM" id="SSF109709">
    <property type="entry name" value="KorB DNA-binding domain-like"/>
    <property type="match status" value="1"/>
</dbReference>
<evidence type="ECO:0000256" key="2">
    <source>
        <dbReference type="ARBA" id="ARBA00022829"/>
    </source>
</evidence>
<accession>I0EPS5</accession>
<feature type="domain" description="ParB-like N-terminal" evidence="4">
    <location>
        <begin position="34"/>
        <end position="123"/>
    </location>
</feature>
<protein>
    <submittedName>
        <fullName evidence="5">Plasmid replication-partition-like protein</fullName>
    </submittedName>
</protein>
<dbReference type="GO" id="GO:0005694">
    <property type="term" value="C:chromosome"/>
    <property type="evidence" value="ECO:0007669"/>
    <property type="project" value="TreeGrafter"/>
</dbReference>
<dbReference type="CDD" id="cd16393">
    <property type="entry name" value="SPO0J_N"/>
    <property type="match status" value="1"/>
</dbReference>
<evidence type="ECO:0000313" key="5">
    <source>
        <dbReference type="EMBL" id="AFI04944.1"/>
    </source>
</evidence>
<evidence type="ECO:0000259" key="4">
    <source>
        <dbReference type="SMART" id="SM00470"/>
    </source>
</evidence>
<dbReference type="Proteomes" id="UP000005010">
    <property type="component" value="Chromosome"/>
</dbReference>
<sequence length="293" mass="33245">MAKSKGLGRGLGEILPEVSEAMEQSLYSRATRIVELQIDEVIPNPYQPRKVFTKESLEELAQSIKEHGLLQPVLVVSENGRYILIAGERRLRASKLAKMPTIKAIIVDIEQEKMREVALIENIQREDLNPLELAKSYKELLESYQMTQDELAHIVKKSRAHVANTMRLLTLSKQVQDTLLEEKITFGHAKILVGLDEDKQELALNSILGQKLNVRDTEDLVRNMKNPIIAPKNKGSSSQKNTLFNSIAKEQWGHFEKELMDKYGLKLSLKGDKIILHCCEKSDLKALIERLAL</sequence>
<dbReference type="InterPro" id="IPR036086">
    <property type="entry name" value="ParB/Sulfiredoxin_sf"/>
</dbReference>
<dbReference type="Pfam" id="PF02195">
    <property type="entry name" value="ParB_N"/>
    <property type="match status" value="1"/>
</dbReference>
<dbReference type="PATRIC" id="fig|182217.3.peg.1791"/>
<dbReference type="Gene3D" id="3.90.1530.30">
    <property type="match status" value="1"/>
</dbReference>
<comment type="similarity">
    <text evidence="1">Belongs to the ParB family.</text>
</comment>
<dbReference type="NCBIfam" id="TIGR00180">
    <property type="entry name" value="parB_part"/>
    <property type="match status" value="1"/>
</dbReference>
<dbReference type="InterPro" id="IPR003115">
    <property type="entry name" value="ParB_N"/>
</dbReference>
<keyword evidence="2" id="KW-0159">Chromosome partition</keyword>
<dbReference type="SMART" id="SM00470">
    <property type="entry name" value="ParB"/>
    <property type="match status" value="1"/>
</dbReference>
<dbReference type="FunFam" id="1.10.10.2830:FF:000001">
    <property type="entry name" value="Chromosome partitioning protein ParB"/>
    <property type="match status" value="1"/>
</dbReference>
<keyword evidence="6" id="KW-1185">Reference proteome</keyword>
<evidence type="ECO:0000256" key="3">
    <source>
        <dbReference type="ARBA" id="ARBA00023125"/>
    </source>
</evidence>
<gene>
    <name evidence="5" type="ordered locus">HCW_08435</name>
</gene>
<evidence type="ECO:0000256" key="1">
    <source>
        <dbReference type="ARBA" id="ARBA00006295"/>
    </source>
</evidence>
<dbReference type="PANTHER" id="PTHR33375:SF1">
    <property type="entry name" value="CHROMOSOME-PARTITIONING PROTEIN PARB-RELATED"/>
    <property type="match status" value="1"/>
</dbReference>
<dbReference type="FunFam" id="3.90.1530.30:FF:000001">
    <property type="entry name" value="Chromosome partitioning protein ParB"/>
    <property type="match status" value="1"/>
</dbReference>
<keyword evidence="3" id="KW-0238">DNA-binding</keyword>
<dbReference type="GO" id="GO:0007059">
    <property type="term" value="P:chromosome segregation"/>
    <property type="evidence" value="ECO:0007669"/>
    <property type="project" value="UniProtKB-KW"/>
</dbReference>
<dbReference type="InterPro" id="IPR004437">
    <property type="entry name" value="ParB/RepB/Spo0J"/>
</dbReference>
<reference evidence="6" key="1">
    <citation type="submission" date="2012-04" db="EMBL/GenBank/DDBJ databases">
        <title>Complete genome sequence of Helicobacter cetorum strain MIT 00-7128.</title>
        <authorList>
            <person name="Kersulyte D."/>
            <person name="Berg D.E."/>
        </authorList>
    </citation>
    <scope>NUCLEOTIDE SEQUENCE [LARGE SCALE GENOMIC DNA]</scope>
    <source>
        <strain evidence="6">MIT 00-7128</strain>
    </source>
</reference>
<dbReference type="EMBL" id="CP003479">
    <property type="protein sequence ID" value="AFI04944.1"/>
    <property type="molecule type" value="Genomic_DNA"/>
</dbReference>
<proteinExistence type="inferred from homology"/>
<dbReference type="AlphaFoldDB" id="I0EPS5"/>
<evidence type="ECO:0000313" key="6">
    <source>
        <dbReference type="Proteomes" id="UP000005010"/>
    </source>
</evidence>
<dbReference type="STRING" id="182217.HCW_08435"/>
<dbReference type="HOGENOM" id="CLU_023853_0_0_7"/>